<dbReference type="Gene3D" id="3.40.30.10">
    <property type="entry name" value="Glutaredoxin"/>
    <property type="match status" value="1"/>
</dbReference>
<dbReference type="InterPro" id="IPR007741">
    <property type="entry name" value="Ribosomal_mL43/mS25/NADH_DH"/>
</dbReference>
<evidence type="ECO:0000256" key="9">
    <source>
        <dbReference type="ARBA" id="ARBA00023136"/>
    </source>
</evidence>
<dbReference type="STRING" id="1296100.A0A1B9GDF8"/>
<evidence type="ECO:0000256" key="1">
    <source>
        <dbReference type="ARBA" id="ARBA00003195"/>
    </source>
</evidence>
<dbReference type="PANTHER" id="PTHR12878:SF0">
    <property type="entry name" value="NADH DEHYDROGENASE [UBIQUINONE] 1 ALPHA SUBCOMPLEX SUBUNIT 2"/>
    <property type="match status" value="1"/>
</dbReference>
<proteinExistence type="inferred from homology"/>
<protein>
    <submittedName>
        <fullName evidence="11">NADH dehydrogenase (Ubiquinone) 1 alpha subcomplex 2</fullName>
    </submittedName>
</protein>
<dbReference type="InterPro" id="IPR016464">
    <property type="entry name" value="NADH_Ub_cplx-1_asu_su-2"/>
</dbReference>
<keyword evidence="7" id="KW-0249">Electron transport</keyword>
<evidence type="ECO:0000313" key="12">
    <source>
        <dbReference type="EMBL" id="WVW79884.1"/>
    </source>
</evidence>
<dbReference type="SUPFAM" id="SSF52833">
    <property type="entry name" value="Thioredoxin-like"/>
    <property type="match status" value="1"/>
</dbReference>
<comment type="subcellular location">
    <subcellularLocation>
        <location evidence="2">Mitochondrion inner membrane</location>
        <topology evidence="2">Peripheral membrane protein</topology>
        <orientation evidence="2">Matrix side</orientation>
    </subcellularLocation>
</comment>
<keyword evidence="9" id="KW-0472">Membrane</keyword>
<dbReference type="InterPro" id="IPR036249">
    <property type="entry name" value="Thioredoxin-like_sf"/>
</dbReference>
<evidence type="ECO:0000256" key="6">
    <source>
        <dbReference type="ARBA" id="ARBA00022792"/>
    </source>
</evidence>
<reference evidence="11" key="3">
    <citation type="submission" date="2014-01" db="EMBL/GenBank/DDBJ databases">
        <title>Evolution of pathogenesis and genome organization in the Tremellales.</title>
        <authorList>
            <person name="Cuomo C."/>
            <person name="Litvintseva A."/>
            <person name="Heitman J."/>
            <person name="Chen Y."/>
            <person name="Sun S."/>
            <person name="Springer D."/>
            <person name="Dromer F."/>
            <person name="Young S."/>
            <person name="Zeng Q."/>
            <person name="Chapman S."/>
            <person name="Gujja S."/>
            <person name="Saif S."/>
            <person name="Birren B."/>
        </authorList>
    </citation>
    <scope>NUCLEOTIDE SEQUENCE</scope>
    <source>
        <strain evidence="11">CBS 10118</strain>
    </source>
</reference>
<dbReference type="GO" id="GO:0005743">
    <property type="term" value="C:mitochondrial inner membrane"/>
    <property type="evidence" value="ECO:0007669"/>
    <property type="project" value="UniProtKB-SubCell"/>
</dbReference>
<evidence type="ECO:0000256" key="4">
    <source>
        <dbReference type="ARBA" id="ARBA00022448"/>
    </source>
</evidence>
<evidence type="ECO:0000256" key="3">
    <source>
        <dbReference type="ARBA" id="ARBA00008939"/>
    </source>
</evidence>
<evidence type="ECO:0000256" key="8">
    <source>
        <dbReference type="ARBA" id="ARBA00023128"/>
    </source>
</evidence>
<keyword evidence="5" id="KW-0679">Respiratory chain</keyword>
<organism evidence="11">
    <name type="scientific">Kwoniella bestiolae CBS 10118</name>
    <dbReference type="NCBI Taxonomy" id="1296100"/>
    <lineage>
        <taxon>Eukaryota</taxon>
        <taxon>Fungi</taxon>
        <taxon>Dikarya</taxon>
        <taxon>Basidiomycota</taxon>
        <taxon>Agaricomycotina</taxon>
        <taxon>Tremellomycetes</taxon>
        <taxon>Tremellales</taxon>
        <taxon>Cryptococcaceae</taxon>
        <taxon>Kwoniella</taxon>
    </lineage>
</organism>
<evidence type="ECO:0000313" key="11">
    <source>
        <dbReference type="EMBL" id="OCF29042.1"/>
    </source>
</evidence>
<dbReference type="AlphaFoldDB" id="A0A1B9GDF8"/>
<evidence type="ECO:0000259" key="10">
    <source>
        <dbReference type="SMART" id="SM00916"/>
    </source>
</evidence>
<dbReference type="KEGG" id="kbi:30204932"/>
<accession>A0A1B9GDF8</accession>
<dbReference type="GeneID" id="30204932"/>
<dbReference type="PIRSF" id="PIRSF005822">
    <property type="entry name" value="NDUA2"/>
    <property type="match status" value="1"/>
</dbReference>
<keyword evidence="6" id="KW-0999">Mitochondrion inner membrane</keyword>
<keyword evidence="11" id="KW-0830">Ubiquinone</keyword>
<dbReference type="SMART" id="SM00916">
    <property type="entry name" value="L51_S25_CI-B8"/>
    <property type="match status" value="1"/>
</dbReference>
<dbReference type="EMBL" id="CP144541">
    <property type="protein sequence ID" value="WVW79884.1"/>
    <property type="molecule type" value="Genomic_DNA"/>
</dbReference>
<dbReference type="EMBL" id="KI894018">
    <property type="protein sequence ID" value="OCF29042.1"/>
    <property type="molecule type" value="Genomic_DNA"/>
</dbReference>
<dbReference type="VEuPathDB" id="FungiDB:I302_00533"/>
<gene>
    <name evidence="11" type="ORF">I302_00533</name>
    <name evidence="12" type="ORF">I302_101854</name>
</gene>
<dbReference type="Proteomes" id="UP000092730">
    <property type="component" value="Chromosome 1"/>
</dbReference>
<dbReference type="PANTHER" id="PTHR12878">
    <property type="entry name" value="NADH-UBIQUINONE OXIDOREDUCTASE B8 SUBUNIT"/>
    <property type="match status" value="1"/>
</dbReference>
<keyword evidence="13" id="KW-1185">Reference proteome</keyword>
<evidence type="ECO:0000256" key="7">
    <source>
        <dbReference type="ARBA" id="ARBA00022982"/>
    </source>
</evidence>
<reference evidence="12" key="2">
    <citation type="submission" date="2013-07" db="EMBL/GenBank/DDBJ databases">
        <authorList>
            <consortium name="The Broad Institute Genome Sequencing Platform"/>
            <person name="Cuomo C."/>
            <person name="Litvintseva A."/>
            <person name="Chen Y."/>
            <person name="Heitman J."/>
            <person name="Sun S."/>
            <person name="Springer D."/>
            <person name="Dromer F."/>
            <person name="Young S.K."/>
            <person name="Zeng Q."/>
            <person name="Gargeya S."/>
            <person name="Fitzgerald M."/>
            <person name="Abouelleil A."/>
            <person name="Alvarado L."/>
            <person name="Berlin A.M."/>
            <person name="Chapman S.B."/>
            <person name="Dewar J."/>
            <person name="Goldberg J."/>
            <person name="Griggs A."/>
            <person name="Gujja S."/>
            <person name="Hansen M."/>
            <person name="Howarth C."/>
            <person name="Imamovic A."/>
            <person name="Larimer J."/>
            <person name="McCowan C."/>
            <person name="Murphy C."/>
            <person name="Pearson M."/>
            <person name="Priest M."/>
            <person name="Roberts A."/>
            <person name="Saif S."/>
            <person name="Shea T."/>
            <person name="Sykes S."/>
            <person name="Wortman J."/>
            <person name="Nusbaum C."/>
            <person name="Birren B."/>
        </authorList>
    </citation>
    <scope>NUCLEOTIDE SEQUENCE</scope>
    <source>
        <strain evidence="12">CBS 10118</strain>
    </source>
</reference>
<evidence type="ECO:0000256" key="2">
    <source>
        <dbReference type="ARBA" id="ARBA00004443"/>
    </source>
</evidence>
<name>A0A1B9GDF8_9TREE</name>
<dbReference type="RefSeq" id="XP_019050112.1">
    <property type="nucleotide sequence ID" value="XM_019187234.1"/>
</dbReference>
<evidence type="ECO:0000313" key="13">
    <source>
        <dbReference type="Proteomes" id="UP000092730"/>
    </source>
</evidence>
<feature type="domain" description="Ribosomal protein/NADH dehydrogenase" evidence="10">
    <location>
        <begin position="21"/>
        <end position="94"/>
    </location>
</feature>
<reference evidence="11" key="1">
    <citation type="submission" date="2013-07" db="EMBL/GenBank/DDBJ databases">
        <title>The Genome Sequence of Cryptococcus bestiolae CBS10118.</title>
        <authorList>
            <consortium name="The Broad Institute Genome Sequencing Platform"/>
            <person name="Cuomo C."/>
            <person name="Litvintseva A."/>
            <person name="Chen Y."/>
            <person name="Heitman J."/>
            <person name="Sun S."/>
            <person name="Springer D."/>
            <person name="Dromer F."/>
            <person name="Young S.K."/>
            <person name="Zeng Q."/>
            <person name="Gargeya S."/>
            <person name="Fitzgerald M."/>
            <person name="Abouelleil A."/>
            <person name="Alvarado L."/>
            <person name="Berlin A.M."/>
            <person name="Chapman S.B."/>
            <person name="Dewar J."/>
            <person name="Goldberg J."/>
            <person name="Griggs A."/>
            <person name="Gujja S."/>
            <person name="Hansen M."/>
            <person name="Howarth C."/>
            <person name="Imamovic A."/>
            <person name="Larimer J."/>
            <person name="McCowan C."/>
            <person name="Murphy C."/>
            <person name="Pearson M."/>
            <person name="Priest M."/>
            <person name="Roberts A."/>
            <person name="Saif S."/>
            <person name="Shea T."/>
            <person name="Sykes S."/>
            <person name="Wortman J."/>
            <person name="Nusbaum C."/>
            <person name="Birren B."/>
        </authorList>
    </citation>
    <scope>NUCLEOTIDE SEQUENCE [LARGE SCALE GENOMIC DNA]</scope>
    <source>
        <strain evidence="11">CBS 10118</strain>
    </source>
</reference>
<keyword evidence="4" id="KW-0813">Transport</keyword>
<keyword evidence="8" id="KW-0496">Mitochondrion</keyword>
<sequence length="100" mass="11096">MSNFAKQVPKAVKEIRLHFCQTSGHSAGVRQFVQSSYPSIKSSNPDLKFLIREASEISPRAFVRFERGAESQTQLADLSESQVATELSRLVNSQTVGKPQ</sequence>
<evidence type="ECO:0000256" key="5">
    <source>
        <dbReference type="ARBA" id="ARBA00022660"/>
    </source>
</evidence>
<reference evidence="12" key="4">
    <citation type="submission" date="2024-02" db="EMBL/GenBank/DDBJ databases">
        <title>Comparative genomics of Cryptococcus and Kwoniella reveals pathogenesis evolution and contrasting modes of karyotype evolution via chromosome fusion or intercentromeric recombination.</title>
        <authorList>
            <person name="Coelho M.A."/>
            <person name="David-Palma M."/>
            <person name="Shea T."/>
            <person name="Bowers K."/>
            <person name="McGinley-Smith S."/>
            <person name="Mohammad A.W."/>
            <person name="Gnirke A."/>
            <person name="Yurkov A.M."/>
            <person name="Nowrousian M."/>
            <person name="Sun S."/>
            <person name="Cuomo C.A."/>
            <person name="Heitman J."/>
        </authorList>
    </citation>
    <scope>NUCLEOTIDE SEQUENCE</scope>
    <source>
        <strain evidence="12">CBS 10118</strain>
    </source>
</reference>
<dbReference type="Pfam" id="PF05047">
    <property type="entry name" value="L51_S25_CI-B8"/>
    <property type="match status" value="1"/>
</dbReference>
<comment type="similarity">
    <text evidence="3">Belongs to the complex I NDUFA2 subunit family.</text>
</comment>
<comment type="function">
    <text evidence="1">Accessory subunit of the mitochondrial membrane respiratory chain NADH dehydrogenase (Complex I), that is believed not to be involved in catalysis. Complex I functions in the transfer of electrons from NADH to the respiratory chain. The immediate electron acceptor for the enzyme is believed to be ubiquinone.</text>
</comment>
<dbReference type="OrthoDB" id="10250268at2759"/>